<sequence length="69" mass="7998">MCDVIQDYINHLNVDWEKKTSKSITRSDIHVRFAPNINPETDCDQESLGDFYDTHLTVEHRGGYFGKVP</sequence>
<dbReference type="AlphaFoldDB" id="A0A4V2JYQ8"/>
<name>A0A4V2JYQ8_9APHY</name>
<reference evidence="1" key="1">
    <citation type="submission" date="2019-01" db="EMBL/GenBank/DDBJ databases">
        <title>Draft genome sequences of three monokaryotic isolates of the white-rot basidiomycete fungus Dichomitus squalens.</title>
        <authorList>
            <consortium name="DOE Joint Genome Institute"/>
            <person name="Lopez S.C."/>
            <person name="Andreopoulos B."/>
            <person name="Pangilinan J."/>
            <person name="Lipzen A."/>
            <person name="Riley R."/>
            <person name="Ahrendt S."/>
            <person name="Ng V."/>
            <person name="Barry K."/>
            <person name="Daum C."/>
            <person name="Grigoriev I.V."/>
            <person name="Hilden K.S."/>
            <person name="Makela M.R."/>
            <person name="de Vries R.P."/>
        </authorList>
    </citation>
    <scope>NUCLEOTIDE SEQUENCE [LARGE SCALE GENOMIC DNA]</scope>
    <source>
        <strain evidence="1">OM18370.1</strain>
    </source>
</reference>
<proteinExistence type="predicted"/>
<dbReference type="OrthoDB" id="2744370at2759"/>
<dbReference type="Proteomes" id="UP000292957">
    <property type="component" value="Unassembled WGS sequence"/>
</dbReference>
<organism evidence="1">
    <name type="scientific">Dichomitus squalens</name>
    <dbReference type="NCBI Taxonomy" id="114155"/>
    <lineage>
        <taxon>Eukaryota</taxon>
        <taxon>Fungi</taxon>
        <taxon>Dikarya</taxon>
        <taxon>Basidiomycota</taxon>
        <taxon>Agaricomycotina</taxon>
        <taxon>Agaricomycetes</taxon>
        <taxon>Polyporales</taxon>
        <taxon>Polyporaceae</taxon>
        <taxon>Dichomitus</taxon>
    </lineage>
</organism>
<evidence type="ECO:0000313" key="1">
    <source>
        <dbReference type="EMBL" id="TBU22023.1"/>
    </source>
</evidence>
<dbReference type="EMBL" id="ML143561">
    <property type="protein sequence ID" value="TBU22023.1"/>
    <property type="molecule type" value="Genomic_DNA"/>
</dbReference>
<protein>
    <submittedName>
        <fullName evidence="1">Uncharacterized protein</fullName>
    </submittedName>
</protein>
<accession>A0A4V2JYQ8</accession>
<gene>
    <name evidence="1" type="ORF">BD311DRAFT_811809</name>
</gene>